<accession>A0ABW2WJP1</accession>
<evidence type="ECO:0000313" key="3">
    <source>
        <dbReference type="Proteomes" id="UP001597023"/>
    </source>
</evidence>
<keyword evidence="3" id="KW-1185">Reference proteome</keyword>
<name>A0ABW2WJP1_9ACTN</name>
<sequence>MHLVIAPMLIGRGERLFDNLGGRDRGLPRVGGGRLPERHARGAGPPPALTPIECRAWPESWTSTPVDCGTVRRRLSECC</sequence>
<gene>
    <name evidence="2" type="ORF">ACFQZ6_33540</name>
</gene>
<evidence type="ECO:0008006" key="4">
    <source>
        <dbReference type="Google" id="ProtNLM"/>
    </source>
</evidence>
<dbReference type="Proteomes" id="UP001597023">
    <property type="component" value="Unassembled WGS sequence"/>
</dbReference>
<protein>
    <recommendedName>
        <fullName evidence="4">Bacterial bifunctional deaminase-reductase C-terminal domain-containing protein</fullName>
    </recommendedName>
</protein>
<evidence type="ECO:0000256" key="1">
    <source>
        <dbReference type="SAM" id="MobiDB-lite"/>
    </source>
</evidence>
<dbReference type="EMBL" id="JBHTEB010000001">
    <property type="protein sequence ID" value="MFD0319054.1"/>
    <property type="molecule type" value="Genomic_DNA"/>
</dbReference>
<evidence type="ECO:0000313" key="2">
    <source>
        <dbReference type="EMBL" id="MFD0319054.1"/>
    </source>
</evidence>
<dbReference type="RefSeq" id="WP_381618861.1">
    <property type="nucleotide sequence ID" value="NZ_JBHTEB010000001.1"/>
</dbReference>
<reference evidence="3" key="1">
    <citation type="journal article" date="2019" name="Int. J. Syst. Evol. Microbiol.">
        <title>The Global Catalogue of Microorganisms (GCM) 10K type strain sequencing project: providing services to taxonomists for standard genome sequencing and annotation.</title>
        <authorList>
            <consortium name="The Broad Institute Genomics Platform"/>
            <consortium name="The Broad Institute Genome Sequencing Center for Infectious Disease"/>
            <person name="Wu L."/>
            <person name="Ma J."/>
        </authorList>
    </citation>
    <scope>NUCLEOTIDE SEQUENCE [LARGE SCALE GENOMIC DNA]</scope>
    <source>
        <strain evidence="3">CGMCC 4.7400</strain>
    </source>
</reference>
<comment type="caution">
    <text evidence="2">The sequence shown here is derived from an EMBL/GenBank/DDBJ whole genome shotgun (WGS) entry which is preliminary data.</text>
</comment>
<organism evidence="2 3">
    <name type="scientific">Streptomyces flavalbus</name>
    <dbReference type="NCBI Taxonomy" id="2665155"/>
    <lineage>
        <taxon>Bacteria</taxon>
        <taxon>Bacillati</taxon>
        <taxon>Actinomycetota</taxon>
        <taxon>Actinomycetes</taxon>
        <taxon>Kitasatosporales</taxon>
        <taxon>Streptomycetaceae</taxon>
        <taxon>Streptomyces</taxon>
    </lineage>
</organism>
<proteinExistence type="predicted"/>
<feature type="region of interest" description="Disordered" evidence="1">
    <location>
        <begin position="27"/>
        <end position="48"/>
    </location>
</feature>